<gene>
    <name evidence="4" type="ORF">DFR71_6124</name>
</gene>
<dbReference type="Proteomes" id="UP000294856">
    <property type="component" value="Unassembled WGS sequence"/>
</dbReference>
<dbReference type="AlphaFoldDB" id="A0A4R1F8G9"/>
<reference evidence="4 5" key="1">
    <citation type="submission" date="2019-03" db="EMBL/GenBank/DDBJ databases">
        <title>Genomic Encyclopedia of Type Strains, Phase IV (KMG-IV): sequencing the most valuable type-strain genomes for metagenomic binning, comparative biology and taxonomic classification.</title>
        <authorList>
            <person name="Goeker M."/>
        </authorList>
    </citation>
    <scope>NUCLEOTIDE SEQUENCE [LARGE SCALE GENOMIC DNA]</scope>
    <source>
        <strain evidence="4 5">DSM 44684</strain>
    </source>
</reference>
<protein>
    <submittedName>
        <fullName evidence="4">TetR family transcriptional regulator</fullName>
    </submittedName>
</protein>
<dbReference type="EMBL" id="SMFR01000007">
    <property type="protein sequence ID" value="TCJ90233.1"/>
    <property type="molecule type" value="Genomic_DNA"/>
</dbReference>
<feature type="domain" description="HTH tetR-type" evidence="3">
    <location>
        <begin position="29"/>
        <end position="88"/>
    </location>
</feature>
<dbReference type="PANTHER" id="PTHR30055">
    <property type="entry name" value="HTH-TYPE TRANSCRIPTIONAL REGULATOR RUTR"/>
    <property type="match status" value="1"/>
</dbReference>
<feature type="DNA-binding region" description="H-T-H motif" evidence="2">
    <location>
        <begin position="51"/>
        <end position="70"/>
    </location>
</feature>
<dbReference type="Pfam" id="PF00440">
    <property type="entry name" value="TetR_N"/>
    <property type="match status" value="1"/>
</dbReference>
<dbReference type="GO" id="GO:0003700">
    <property type="term" value="F:DNA-binding transcription factor activity"/>
    <property type="evidence" value="ECO:0007669"/>
    <property type="project" value="TreeGrafter"/>
</dbReference>
<accession>A0A4R1F8G9</accession>
<keyword evidence="5" id="KW-1185">Reference proteome</keyword>
<keyword evidence="1 2" id="KW-0238">DNA-binding</keyword>
<dbReference type="STRING" id="1210063.GCA_001612665_06474"/>
<dbReference type="InterPro" id="IPR036271">
    <property type="entry name" value="Tet_transcr_reg_TetR-rel_C_sf"/>
</dbReference>
<dbReference type="GO" id="GO:0000976">
    <property type="term" value="F:transcription cis-regulatory region binding"/>
    <property type="evidence" value="ECO:0007669"/>
    <property type="project" value="TreeGrafter"/>
</dbReference>
<evidence type="ECO:0000256" key="2">
    <source>
        <dbReference type="PROSITE-ProRule" id="PRU00335"/>
    </source>
</evidence>
<sequence length="242" mass="26178">MRSMLEVPIVLLVRVMFPTVTRASRRPPPVSRDVIVDAAIRVLDRDGPYPSMDSFAVEAGITKPRLYRQFTDKGDLYAAIGTRFADSAFAATGTDLTLLLQPPSAAIDRALTDYSVGILAHPNVFRFLTQTSANREGVTGQYDLAGAVAGRFAERARAVADSIPVDAEGIEYLARAIVGVMIVLTDLWLSDAEPDSGEFMSRVHELVWGMIDAFLRGRGIAADPEVPIFVTLAALNPEAGEV</sequence>
<evidence type="ECO:0000313" key="5">
    <source>
        <dbReference type="Proteomes" id="UP000294856"/>
    </source>
</evidence>
<dbReference type="SUPFAM" id="SSF46689">
    <property type="entry name" value="Homeodomain-like"/>
    <property type="match status" value="1"/>
</dbReference>
<dbReference type="SUPFAM" id="SSF48498">
    <property type="entry name" value="Tetracyclin repressor-like, C-terminal domain"/>
    <property type="match status" value="1"/>
</dbReference>
<evidence type="ECO:0000313" key="4">
    <source>
        <dbReference type="EMBL" id="TCJ90233.1"/>
    </source>
</evidence>
<dbReference type="InterPro" id="IPR009057">
    <property type="entry name" value="Homeodomain-like_sf"/>
</dbReference>
<dbReference type="PROSITE" id="PS50977">
    <property type="entry name" value="HTH_TETR_2"/>
    <property type="match status" value="1"/>
</dbReference>
<evidence type="ECO:0000256" key="1">
    <source>
        <dbReference type="ARBA" id="ARBA00023125"/>
    </source>
</evidence>
<dbReference type="InterPro" id="IPR001647">
    <property type="entry name" value="HTH_TetR"/>
</dbReference>
<comment type="caution">
    <text evidence="4">The sequence shown here is derived from an EMBL/GenBank/DDBJ whole genome shotgun (WGS) entry which is preliminary data.</text>
</comment>
<evidence type="ECO:0000259" key="3">
    <source>
        <dbReference type="PROSITE" id="PS50977"/>
    </source>
</evidence>
<name>A0A4R1F8G9_9NOCA</name>
<dbReference type="PANTHER" id="PTHR30055:SF160">
    <property type="entry name" value="TRANSCRIPTIONAL REGULATORY PROTEIN (PROBABLY ASNC-FAMILY)-RELATED"/>
    <property type="match status" value="1"/>
</dbReference>
<dbReference type="Gene3D" id="1.10.357.10">
    <property type="entry name" value="Tetracycline Repressor, domain 2"/>
    <property type="match status" value="1"/>
</dbReference>
<organism evidence="4 5">
    <name type="scientific">Nocardia alba</name>
    <dbReference type="NCBI Taxonomy" id="225051"/>
    <lineage>
        <taxon>Bacteria</taxon>
        <taxon>Bacillati</taxon>
        <taxon>Actinomycetota</taxon>
        <taxon>Actinomycetes</taxon>
        <taxon>Mycobacteriales</taxon>
        <taxon>Nocardiaceae</taxon>
        <taxon>Nocardia</taxon>
    </lineage>
</organism>
<proteinExistence type="predicted"/>
<dbReference type="Pfam" id="PF19344">
    <property type="entry name" value="TetR_C_32"/>
    <property type="match status" value="1"/>
</dbReference>
<dbReference type="InterPro" id="IPR050109">
    <property type="entry name" value="HTH-type_TetR-like_transc_reg"/>
</dbReference>
<dbReference type="InterPro" id="IPR045823">
    <property type="entry name" value="TetR_C_32"/>
</dbReference>
<dbReference type="RefSeq" id="WP_243655137.1">
    <property type="nucleotide sequence ID" value="NZ_SMFR01000007.1"/>
</dbReference>